<evidence type="ECO:0000313" key="2">
    <source>
        <dbReference type="EMBL" id="CAJ1069646.1"/>
    </source>
</evidence>
<dbReference type="Proteomes" id="UP001178508">
    <property type="component" value="Chromosome 12"/>
</dbReference>
<keyword evidence="1" id="KW-0812">Transmembrane</keyword>
<sequence>MNECNSGLSEIGLPLTLDRSAAGNHPHLNIFIMNLLAVSLVMCLMMSLTSVKAEPVGEEPEIEFSFGDVLNDGEAPKIENIEDLLIRGAQAPEK</sequence>
<evidence type="ECO:0000256" key="1">
    <source>
        <dbReference type="SAM" id="Phobius"/>
    </source>
</evidence>
<name>A0AAV1G9W0_XYRNO</name>
<dbReference type="EMBL" id="OY660875">
    <property type="protein sequence ID" value="CAJ1069646.1"/>
    <property type="molecule type" value="Genomic_DNA"/>
</dbReference>
<organism evidence="2 3">
    <name type="scientific">Xyrichtys novacula</name>
    <name type="common">Pearly razorfish</name>
    <name type="synonym">Hemipteronotus novacula</name>
    <dbReference type="NCBI Taxonomy" id="13765"/>
    <lineage>
        <taxon>Eukaryota</taxon>
        <taxon>Metazoa</taxon>
        <taxon>Chordata</taxon>
        <taxon>Craniata</taxon>
        <taxon>Vertebrata</taxon>
        <taxon>Euteleostomi</taxon>
        <taxon>Actinopterygii</taxon>
        <taxon>Neopterygii</taxon>
        <taxon>Teleostei</taxon>
        <taxon>Neoteleostei</taxon>
        <taxon>Acanthomorphata</taxon>
        <taxon>Eupercaria</taxon>
        <taxon>Labriformes</taxon>
        <taxon>Labridae</taxon>
        <taxon>Xyrichtys</taxon>
    </lineage>
</organism>
<keyword evidence="1" id="KW-1133">Transmembrane helix</keyword>
<gene>
    <name evidence="2" type="ORF">XNOV1_A005301</name>
</gene>
<keyword evidence="3" id="KW-1185">Reference proteome</keyword>
<evidence type="ECO:0000313" key="3">
    <source>
        <dbReference type="Proteomes" id="UP001178508"/>
    </source>
</evidence>
<keyword evidence="1" id="KW-0472">Membrane</keyword>
<reference evidence="2" key="1">
    <citation type="submission" date="2023-08" db="EMBL/GenBank/DDBJ databases">
        <authorList>
            <person name="Alioto T."/>
            <person name="Alioto T."/>
            <person name="Gomez Garrido J."/>
        </authorList>
    </citation>
    <scope>NUCLEOTIDE SEQUENCE</scope>
</reference>
<protein>
    <submittedName>
        <fullName evidence="2">Uncharacterized protein</fullName>
    </submittedName>
</protein>
<proteinExistence type="predicted"/>
<dbReference type="AlphaFoldDB" id="A0AAV1G9W0"/>
<accession>A0AAV1G9W0</accession>
<feature type="transmembrane region" description="Helical" evidence="1">
    <location>
        <begin position="28"/>
        <end position="48"/>
    </location>
</feature>